<dbReference type="SUPFAM" id="SSF88697">
    <property type="entry name" value="PUA domain-like"/>
    <property type="match status" value="1"/>
</dbReference>
<dbReference type="Gene3D" id="3.10.400.10">
    <property type="entry name" value="Sulfate adenylyltransferase"/>
    <property type="match status" value="1"/>
</dbReference>
<evidence type="ECO:0000313" key="2">
    <source>
        <dbReference type="EMBL" id="STZ63690.1"/>
    </source>
</evidence>
<dbReference type="SMART" id="SM01022">
    <property type="entry name" value="ASCH"/>
    <property type="match status" value="1"/>
</dbReference>
<organism evidence="2 3">
    <name type="scientific">Moraxella lacunata</name>
    <dbReference type="NCBI Taxonomy" id="477"/>
    <lineage>
        <taxon>Bacteria</taxon>
        <taxon>Pseudomonadati</taxon>
        <taxon>Pseudomonadota</taxon>
        <taxon>Gammaproteobacteria</taxon>
        <taxon>Moraxellales</taxon>
        <taxon>Moraxellaceae</taxon>
        <taxon>Moraxella</taxon>
    </lineage>
</organism>
<dbReference type="RefSeq" id="WP_115007999.1">
    <property type="nucleotide sequence ID" value="NZ_UGQU01000003.1"/>
</dbReference>
<name>A0A378TUP5_MORLA</name>
<accession>A0A378TUP5</accession>
<dbReference type="InterPro" id="IPR015947">
    <property type="entry name" value="PUA-like_sf"/>
</dbReference>
<dbReference type="PANTHER" id="PTHR39203">
    <property type="entry name" value="CYTOPLASMIC PROTEIN-RELATED"/>
    <property type="match status" value="1"/>
</dbReference>
<dbReference type="InterPro" id="IPR007374">
    <property type="entry name" value="ASCH_domain"/>
</dbReference>
<gene>
    <name evidence="2" type="ORF">NCTC10359_02126</name>
</gene>
<dbReference type="CDD" id="cd06553">
    <property type="entry name" value="ASCH_Ef3133_like"/>
    <property type="match status" value="1"/>
</dbReference>
<sequence>MTIPNLDTLPHWSFGDSPQMADELVQLVLDGKKTLTCTALSWHLKENDKTLVGGYEVITDGQDTPKCVVQLVAQFIKNFDEVDENLAKKEGEGDLSLQYWRTAHQEFFERYGVFDKQMRLLFTEFKVV</sequence>
<dbReference type="Pfam" id="PF04266">
    <property type="entry name" value="ASCH"/>
    <property type="match status" value="1"/>
</dbReference>
<feature type="domain" description="ASCH" evidence="1">
    <location>
        <begin position="12"/>
        <end position="128"/>
    </location>
</feature>
<protein>
    <submittedName>
        <fullName evidence="2">ASCH domain</fullName>
    </submittedName>
</protein>
<dbReference type="PIRSF" id="PIRSF021320">
    <property type="entry name" value="DUF984"/>
    <property type="match status" value="1"/>
</dbReference>
<dbReference type="Proteomes" id="UP000254437">
    <property type="component" value="Unassembled WGS sequence"/>
</dbReference>
<evidence type="ECO:0000259" key="1">
    <source>
        <dbReference type="SMART" id="SM01022"/>
    </source>
</evidence>
<reference evidence="2 3" key="1">
    <citation type="submission" date="2018-06" db="EMBL/GenBank/DDBJ databases">
        <authorList>
            <consortium name="Pathogen Informatics"/>
            <person name="Doyle S."/>
        </authorList>
    </citation>
    <scope>NUCLEOTIDE SEQUENCE [LARGE SCALE GENOMIC DNA]</scope>
    <source>
        <strain evidence="2 3">NCTC10359</strain>
    </source>
</reference>
<dbReference type="PANTHER" id="PTHR39203:SF1">
    <property type="entry name" value="CYTOPLASMIC PROTEIN"/>
    <property type="match status" value="1"/>
</dbReference>
<dbReference type="EMBL" id="UGQU01000003">
    <property type="protein sequence ID" value="STZ63690.1"/>
    <property type="molecule type" value="Genomic_DNA"/>
</dbReference>
<dbReference type="InterPro" id="IPR009326">
    <property type="entry name" value="DUF984"/>
</dbReference>
<evidence type="ECO:0000313" key="3">
    <source>
        <dbReference type="Proteomes" id="UP000254437"/>
    </source>
</evidence>
<dbReference type="AlphaFoldDB" id="A0A378TUP5"/>
<proteinExistence type="predicted"/>